<evidence type="ECO:0000259" key="2">
    <source>
        <dbReference type="Pfam" id="PF13449"/>
    </source>
</evidence>
<keyword evidence="4" id="KW-1185">Reference proteome</keyword>
<dbReference type="Proteomes" id="UP001262582">
    <property type="component" value="Unassembled WGS sequence"/>
</dbReference>
<organism evidence="3 4">
    <name type="scientific">Autumnicola musiva</name>
    <dbReference type="NCBI Taxonomy" id="3075589"/>
    <lineage>
        <taxon>Bacteria</taxon>
        <taxon>Pseudomonadati</taxon>
        <taxon>Bacteroidota</taxon>
        <taxon>Flavobacteriia</taxon>
        <taxon>Flavobacteriales</taxon>
        <taxon>Flavobacteriaceae</taxon>
        <taxon>Autumnicola</taxon>
    </lineage>
</organism>
<feature type="domain" description="Phytase-like" evidence="2">
    <location>
        <begin position="45"/>
        <end position="344"/>
    </location>
</feature>
<name>A0ABU3D395_9FLAO</name>
<evidence type="ECO:0000313" key="4">
    <source>
        <dbReference type="Proteomes" id="UP001262582"/>
    </source>
</evidence>
<keyword evidence="1" id="KW-0732">Signal</keyword>
<dbReference type="Pfam" id="PF13449">
    <property type="entry name" value="Phytase-like"/>
    <property type="match status" value="1"/>
</dbReference>
<feature type="signal peptide" evidence="1">
    <location>
        <begin position="1"/>
        <end position="19"/>
    </location>
</feature>
<protein>
    <submittedName>
        <fullName evidence="3">Esterase-like activity of phytase family protein</fullName>
    </submittedName>
</protein>
<evidence type="ECO:0000256" key="1">
    <source>
        <dbReference type="SAM" id="SignalP"/>
    </source>
</evidence>
<reference evidence="3 4" key="1">
    <citation type="submission" date="2023-09" db="EMBL/GenBank/DDBJ databases">
        <authorList>
            <person name="Rey-Velasco X."/>
        </authorList>
    </citation>
    <scope>NUCLEOTIDE SEQUENCE [LARGE SCALE GENOMIC DNA]</scope>
    <source>
        <strain evidence="3 4">F117</strain>
    </source>
</reference>
<dbReference type="RefSeq" id="WP_311502393.1">
    <property type="nucleotide sequence ID" value="NZ_JAVRHK010000003.1"/>
</dbReference>
<feature type="chain" id="PRO_5046157732" evidence="1">
    <location>
        <begin position="20"/>
        <end position="363"/>
    </location>
</feature>
<sequence length="363" mass="40742">MRRILLVLILICYSCATTTKLSTNIAEITYLDDFVLPENLEIDDTKVGGLSGIDYSDGNYYLICDHPGTPRFYVADIRMNTYKIDTVAIKKVVKLTESGALKDVYLDPESIRYNIREKSVVISSEGHIANEKNPGIFKFSKNGDFINAYELPDYFSASGEQKPRTNGVFEGLAKSIDGNGYWAATELPLEKDGPKPKLFPTKSPARITYFNSEEIQAVKQFAYKLDGISKIPFLYFAVNGITEILEYENEKFLILERAFSAGRGTNGNTVKIFSADAANATNTLDIQQLRKADYRFAEKKLIFNFKSIKDKLQEGIIDNIEGMTFGPTLPNGNQSLILISDNNFNSMGKQITQIILLEIKFLQ</sequence>
<comment type="caution">
    <text evidence="3">The sequence shown here is derived from an EMBL/GenBank/DDBJ whole genome shotgun (WGS) entry which is preliminary data.</text>
</comment>
<accession>A0ABU3D395</accession>
<dbReference type="InterPro" id="IPR027372">
    <property type="entry name" value="Phytase-like_dom"/>
</dbReference>
<dbReference type="PANTHER" id="PTHR37957">
    <property type="entry name" value="BLR7070 PROTEIN"/>
    <property type="match status" value="1"/>
</dbReference>
<evidence type="ECO:0000313" key="3">
    <source>
        <dbReference type="EMBL" id="MDT0675997.1"/>
    </source>
</evidence>
<gene>
    <name evidence="3" type="ORF">RM539_05305</name>
</gene>
<proteinExistence type="predicted"/>
<dbReference type="EMBL" id="JAVRHK010000003">
    <property type="protein sequence ID" value="MDT0675997.1"/>
    <property type="molecule type" value="Genomic_DNA"/>
</dbReference>
<dbReference type="PANTHER" id="PTHR37957:SF1">
    <property type="entry name" value="PHYTASE-LIKE DOMAIN-CONTAINING PROTEIN"/>
    <property type="match status" value="1"/>
</dbReference>